<dbReference type="PANTHER" id="PTHR43355">
    <property type="entry name" value="FLAVIN REDUCTASE (NADPH)"/>
    <property type="match status" value="1"/>
</dbReference>
<dbReference type="Pfam" id="PF13460">
    <property type="entry name" value="NAD_binding_10"/>
    <property type="match status" value="1"/>
</dbReference>
<dbReference type="Proteomes" id="UP001500016">
    <property type="component" value="Unassembled WGS sequence"/>
</dbReference>
<comment type="caution">
    <text evidence="3">The sequence shown here is derived from an EMBL/GenBank/DDBJ whole genome shotgun (WGS) entry which is preliminary data.</text>
</comment>
<keyword evidence="4" id="KW-1185">Reference proteome</keyword>
<protein>
    <submittedName>
        <fullName evidence="3">SDR family oxidoreductase</fullName>
    </submittedName>
</protein>
<name>A0ABN2VZ23_9ACTN</name>
<reference evidence="3 4" key="1">
    <citation type="journal article" date="2019" name="Int. J. Syst. Evol. Microbiol.">
        <title>The Global Catalogue of Microorganisms (GCM) 10K type strain sequencing project: providing services to taxonomists for standard genome sequencing and annotation.</title>
        <authorList>
            <consortium name="The Broad Institute Genomics Platform"/>
            <consortium name="The Broad Institute Genome Sequencing Center for Infectious Disease"/>
            <person name="Wu L."/>
            <person name="Ma J."/>
        </authorList>
    </citation>
    <scope>NUCLEOTIDE SEQUENCE [LARGE SCALE GENOMIC DNA]</scope>
    <source>
        <strain evidence="3 4">JCM 15478</strain>
    </source>
</reference>
<gene>
    <name evidence="3" type="ORF">GCM10009801_31010</name>
</gene>
<feature type="region of interest" description="Disordered" evidence="1">
    <location>
        <begin position="158"/>
        <end position="178"/>
    </location>
</feature>
<dbReference type="EMBL" id="BAAAPE010000007">
    <property type="protein sequence ID" value="GAA2075940.1"/>
    <property type="molecule type" value="Genomic_DNA"/>
</dbReference>
<evidence type="ECO:0000313" key="4">
    <source>
        <dbReference type="Proteomes" id="UP001500016"/>
    </source>
</evidence>
<dbReference type="PANTHER" id="PTHR43355:SF2">
    <property type="entry name" value="FLAVIN REDUCTASE (NADPH)"/>
    <property type="match status" value="1"/>
</dbReference>
<evidence type="ECO:0000256" key="1">
    <source>
        <dbReference type="SAM" id="MobiDB-lite"/>
    </source>
</evidence>
<dbReference type="InterPro" id="IPR016040">
    <property type="entry name" value="NAD(P)-bd_dom"/>
</dbReference>
<dbReference type="RefSeq" id="WP_344528205.1">
    <property type="nucleotide sequence ID" value="NZ_BAAAPE010000007.1"/>
</dbReference>
<sequence>MRFTVFGATGGTGQQLVTQALDAGHEVTAVVRNPARLPVREHERLEVVVADVTDAAALRPAVRGRDAVLSALGAPSNKAAGIASRGTREILRALDAEGVRRYVAVSAPPAGEIPEGESLLFRAVMWPLVKRIFKDVYADLRVMEAEIRASATDWTIMHPPRLTDGPPTGSYRTRTGGAVPRSHTVCRADVAHAMLALVDDPTTFKQVVGVAA</sequence>
<evidence type="ECO:0000313" key="3">
    <source>
        <dbReference type="EMBL" id="GAA2075940.1"/>
    </source>
</evidence>
<evidence type="ECO:0000259" key="2">
    <source>
        <dbReference type="Pfam" id="PF13460"/>
    </source>
</evidence>
<feature type="domain" description="NAD(P)-binding" evidence="2">
    <location>
        <begin position="7"/>
        <end position="201"/>
    </location>
</feature>
<dbReference type="SUPFAM" id="SSF51735">
    <property type="entry name" value="NAD(P)-binding Rossmann-fold domains"/>
    <property type="match status" value="1"/>
</dbReference>
<proteinExistence type="predicted"/>
<dbReference type="InterPro" id="IPR051606">
    <property type="entry name" value="Polyketide_Oxido-like"/>
</dbReference>
<dbReference type="CDD" id="cd05244">
    <property type="entry name" value="BVR-B_like_SDR_a"/>
    <property type="match status" value="1"/>
</dbReference>
<dbReference type="Gene3D" id="3.40.50.720">
    <property type="entry name" value="NAD(P)-binding Rossmann-like Domain"/>
    <property type="match status" value="1"/>
</dbReference>
<accession>A0ABN2VZ23</accession>
<organism evidence="3 4">
    <name type="scientific">Streptomyces albiaxialis</name>
    <dbReference type="NCBI Taxonomy" id="329523"/>
    <lineage>
        <taxon>Bacteria</taxon>
        <taxon>Bacillati</taxon>
        <taxon>Actinomycetota</taxon>
        <taxon>Actinomycetes</taxon>
        <taxon>Kitasatosporales</taxon>
        <taxon>Streptomycetaceae</taxon>
        <taxon>Streptomyces</taxon>
    </lineage>
</organism>
<dbReference type="InterPro" id="IPR036291">
    <property type="entry name" value="NAD(P)-bd_dom_sf"/>
</dbReference>